<comment type="similarity">
    <text evidence="8">Belongs to the DEAD box helicase family. DDX47/RRP3 subfamily.</text>
</comment>
<dbReference type="PROSITE" id="PS51192">
    <property type="entry name" value="HELICASE_ATP_BIND_1"/>
    <property type="match status" value="1"/>
</dbReference>
<name>A0ABY7DD63_9BASI</name>
<feature type="compositionally biased region" description="Basic residues" evidence="10">
    <location>
        <begin position="486"/>
        <end position="496"/>
    </location>
</feature>
<feature type="domain" description="Helicase C-terminal" evidence="12">
    <location>
        <begin position="313"/>
        <end position="461"/>
    </location>
</feature>
<dbReference type="PANTHER" id="PTHR47959">
    <property type="entry name" value="ATP-DEPENDENT RNA HELICASE RHLE-RELATED"/>
    <property type="match status" value="1"/>
</dbReference>
<evidence type="ECO:0000256" key="1">
    <source>
        <dbReference type="ARBA" id="ARBA00004123"/>
    </source>
</evidence>
<dbReference type="Gene3D" id="3.90.1260.10">
    <property type="entry name" value="Argininosuccinate synthetase, chain A, domain 2"/>
    <property type="match status" value="1"/>
</dbReference>
<evidence type="ECO:0000256" key="3">
    <source>
        <dbReference type="ARBA" id="ARBA00022801"/>
    </source>
</evidence>
<organism evidence="13 14">
    <name type="scientific">Puccinia triticina</name>
    <dbReference type="NCBI Taxonomy" id="208348"/>
    <lineage>
        <taxon>Eukaryota</taxon>
        <taxon>Fungi</taxon>
        <taxon>Dikarya</taxon>
        <taxon>Basidiomycota</taxon>
        <taxon>Pucciniomycotina</taxon>
        <taxon>Pucciniomycetes</taxon>
        <taxon>Pucciniales</taxon>
        <taxon>Pucciniaceae</taxon>
        <taxon>Puccinia</taxon>
    </lineage>
</organism>
<reference evidence="13" key="1">
    <citation type="submission" date="2022-10" db="EMBL/GenBank/DDBJ databases">
        <title>Puccinia triticina Genome sequencing and assembly.</title>
        <authorList>
            <person name="Li C."/>
        </authorList>
    </citation>
    <scope>NUCLEOTIDE SEQUENCE</scope>
    <source>
        <strain evidence="13">Pt15</strain>
    </source>
</reference>
<evidence type="ECO:0000256" key="4">
    <source>
        <dbReference type="ARBA" id="ARBA00022806"/>
    </source>
</evidence>
<dbReference type="CDD" id="cd17954">
    <property type="entry name" value="DEADc_DDX47"/>
    <property type="match status" value="1"/>
</dbReference>
<protein>
    <recommendedName>
        <fullName evidence="15">ATP-dependent rRNA helicase RRP3</fullName>
    </recommendedName>
</protein>
<dbReference type="RefSeq" id="XP_053028477.1">
    <property type="nucleotide sequence ID" value="XM_053164518.1"/>
</dbReference>
<comment type="subcellular location">
    <subcellularLocation>
        <location evidence="1">Nucleus</location>
    </subcellularLocation>
</comment>
<dbReference type="InterPro" id="IPR048268">
    <property type="entry name" value="Arginosuc_syn_C"/>
</dbReference>
<feature type="domain" description="Helicase ATP-binding" evidence="11">
    <location>
        <begin position="119"/>
        <end position="290"/>
    </location>
</feature>
<gene>
    <name evidence="13" type="ORF">PtA15_17A404</name>
</gene>
<evidence type="ECO:0000256" key="6">
    <source>
        <dbReference type="ARBA" id="ARBA00022884"/>
    </source>
</evidence>
<dbReference type="InterPro" id="IPR024074">
    <property type="entry name" value="AS_cat/multimer_dom_body"/>
</dbReference>
<dbReference type="Pfam" id="PF20979">
    <property type="entry name" value="Arginosuc_syn_C"/>
    <property type="match status" value="1"/>
</dbReference>
<dbReference type="GeneID" id="77805413"/>
<evidence type="ECO:0000256" key="7">
    <source>
        <dbReference type="ARBA" id="ARBA00023242"/>
    </source>
</evidence>
<keyword evidence="6" id="KW-0694">RNA-binding</keyword>
<keyword evidence="3 9" id="KW-0378">Hydrolase</keyword>
<dbReference type="SMART" id="SM00490">
    <property type="entry name" value="HELICc"/>
    <property type="match status" value="1"/>
</dbReference>
<dbReference type="InterPro" id="IPR001650">
    <property type="entry name" value="Helicase_C-like"/>
</dbReference>
<dbReference type="SUPFAM" id="SSF52540">
    <property type="entry name" value="P-loop containing nucleoside triphosphate hydrolases"/>
    <property type="match status" value="1"/>
</dbReference>
<evidence type="ECO:0000259" key="12">
    <source>
        <dbReference type="PROSITE" id="PS51194"/>
    </source>
</evidence>
<dbReference type="SMART" id="SM00487">
    <property type="entry name" value="DEXDc"/>
    <property type="match status" value="1"/>
</dbReference>
<dbReference type="PROSITE" id="PS00039">
    <property type="entry name" value="DEAD_ATP_HELICASE"/>
    <property type="match status" value="1"/>
</dbReference>
<evidence type="ECO:0008006" key="15">
    <source>
        <dbReference type="Google" id="ProtNLM"/>
    </source>
</evidence>
<dbReference type="InterPro" id="IPR027417">
    <property type="entry name" value="P-loop_NTPase"/>
</dbReference>
<evidence type="ECO:0000256" key="2">
    <source>
        <dbReference type="ARBA" id="ARBA00022741"/>
    </source>
</evidence>
<evidence type="ECO:0000313" key="13">
    <source>
        <dbReference type="EMBL" id="WAQ92922.1"/>
    </source>
</evidence>
<evidence type="ECO:0000313" key="14">
    <source>
        <dbReference type="Proteomes" id="UP001164743"/>
    </source>
</evidence>
<feature type="compositionally biased region" description="Basic and acidic residues" evidence="10">
    <location>
        <begin position="472"/>
        <end position="485"/>
    </location>
</feature>
<dbReference type="Pfam" id="PF00271">
    <property type="entry name" value="Helicase_C"/>
    <property type="match status" value="1"/>
</dbReference>
<dbReference type="PROSITE" id="PS51194">
    <property type="entry name" value="HELICASE_CTER"/>
    <property type="match status" value="1"/>
</dbReference>
<dbReference type="InterPro" id="IPR044765">
    <property type="entry name" value="DDX47/Rrp3_DEADc"/>
</dbReference>
<feature type="compositionally biased region" description="Basic and acidic residues" evidence="10">
    <location>
        <begin position="507"/>
        <end position="518"/>
    </location>
</feature>
<evidence type="ECO:0000259" key="11">
    <source>
        <dbReference type="PROSITE" id="PS51192"/>
    </source>
</evidence>
<evidence type="ECO:0000256" key="5">
    <source>
        <dbReference type="ARBA" id="ARBA00022840"/>
    </source>
</evidence>
<keyword evidence="5 9" id="KW-0067">ATP-binding</keyword>
<keyword evidence="4 9" id="KW-0347">Helicase</keyword>
<dbReference type="InterPro" id="IPR011545">
    <property type="entry name" value="DEAD/DEAH_box_helicase_dom"/>
</dbReference>
<dbReference type="EMBL" id="CP110437">
    <property type="protein sequence ID" value="WAQ92922.1"/>
    <property type="molecule type" value="Genomic_DNA"/>
</dbReference>
<dbReference type="InterPro" id="IPR014001">
    <property type="entry name" value="Helicase_ATP-bd"/>
</dbReference>
<evidence type="ECO:0000256" key="8">
    <source>
        <dbReference type="ARBA" id="ARBA00024350"/>
    </source>
</evidence>
<keyword evidence="2 9" id="KW-0547">Nucleotide-binding</keyword>
<dbReference type="InterPro" id="IPR000629">
    <property type="entry name" value="RNA-helicase_DEAD-box_CS"/>
</dbReference>
<dbReference type="Gene3D" id="3.40.50.300">
    <property type="entry name" value="P-loop containing nucleotide triphosphate hydrolases"/>
    <property type="match status" value="2"/>
</dbReference>
<dbReference type="SUPFAM" id="SSF69864">
    <property type="entry name" value="Argininosuccinate synthetase, C-terminal domain"/>
    <property type="match status" value="1"/>
</dbReference>
<evidence type="ECO:0000256" key="9">
    <source>
        <dbReference type="RuleBase" id="RU000492"/>
    </source>
</evidence>
<keyword evidence="14" id="KW-1185">Reference proteome</keyword>
<accession>A0ABY7DD63</accession>
<dbReference type="PANTHER" id="PTHR47959:SF20">
    <property type="entry name" value="RNA HELICASE"/>
    <property type="match status" value="1"/>
</dbReference>
<dbReference type="Pfam" id="PF00270">
    <property type="entry name" value="DEAD"/>
    <property type="match status" value="1"/>
</dbReference>
<feature type="region of interest" description="Disordered" evidence="10">
    <location>
        <begin position="472"/>
        <end position="534"/>
    </location>
</feature>
<keyword evidence="7" id="KW-0539">Nucleus</keyword>
<proteinExistence type="inferred from homology"/>
<dbReference type="CDD" id="cd18787">
    <property type="entry name" value="SF2_C_DEAD"/>
    <property type="match status" value="1"/>
</dbReference>
<dbReference type="InterPro" id="IPR050079">
    <property type="entry name" value="DEAD_box_RNA_helicase"/>
</dbReference>
<evidence type="ECO:0000256" key="10">
    <source>
        <dbReference type="SAM" id="MobiDB-lite"/>
    </source>
</evidence>
<sequence length="534" mass="58998">MSFGGVTSGSSRIPALTPGASRVQSFVTTELSKILYNGYWFSPKREFVQSALEASQKNVNGRVQLSLYKGNVIVDGRASNEGLYDAKESSMDEMGGFEPTGTSAALNYNRPTPIQAESIPYALDDRDIIGLAQTGSGKTAAFALPVLQSLWNDPKPFFCCVLAPTRELAYQISQQFDALGSTIGVKTAVIVGGIDMMSQAIALSKRPHIIVATPGRLHDHLENTKGFSLRNLKYLIMDEADRLLDMDFGPVIDKILKVIPRERRTYLFSATMTTKVAKLQRASLVSPVKVQMSTKYDTVDGLVQLYMFFPFKNKDAYLVYLVNELSGKSMIIFTRTVYDANRISIILRLLGFPSIPLHGQLSQSTRLSSLNQFKSGNRSILVATDVASRGLDIPTVDCVINFDLPTNSKDYIHRVGRTARAGRSGKAITLVTQYDVELLQRIEGVIGKKMEEFPHDKEQVLLLSERVGEASREATREIRDAERNGGKKSGKFRRKRAGAEGGADDEGGAHDHRDRDDDVVQAGMAPKKRKKHEH</sequence>
<dbReference type="Proteomes" id="UP001164743">
    <property type="component" value="Chromosome 17A"/>
</dbReference>